<dbReference type="InterPro" id="IPR057895">
    <property type="entry name" value="Mom"/>
</dbReference>
<dbReference type="Pfam" id="PF25680">
    <property type="entry name" value="Mom"/>
    <property type="match status" value="1"/>
</dbReference>
<dbReference type="Proteomes" id="UP000494301">
    <property type="component" value="Unassembled WGS sequence"/>
</dbReference>
<dbReference type="EMBL" id="CABWIL020000057">
    <property type="protein sequence ID" value="CAB3975141.1"/>
    <property type="molecule type" value="Genomic_DNA"/>
</dbReference>
<protein>
    <submittedName>
        <fullName evidence="1">Uncharacterized protein</fullName>
    </submittedName>
</protein>
<reference evidence="1 2" key="1">
    <citation type="submission" date="2020-04" db="EMBL/GenBank/DDBJ databases">
        <authorList>
            <person name="Depoorter E."/>
        </authorList>
    </citation>
    <scope>NUCLEOTIDE SEQUENCE [LARGE SCALE GENOMIC DNA]</scope>
    <source>
        <strain evidence="1 2">BCC0217</strain>
    </source>
</reference>
<sequence length="273" mass="30905">MPTQLELALEVATTQCQRWKNRKVRYRPPGEVFNPSCAEVVRLPERDARSFTREHHYSGSFPAARFCVGLMVKPRLGREYLGGVAVYSVPMTQSVIPAVIPGLSPSEGIELGRLVMLDTPEVGVSNAESWFIARAHRMMRHHLPEIRGVVAYCDPIERRDASGQLVKRSHTGVIYRASGCIFRGLSSPRTLLLTPDGQIASERALSKLRTGDQGRDYAEAQLRDRGAPPRRQHETAVDWLQRLRADGFLRPLRHPGNLRFCWHWRTPHETAKL</sequence>
<name>A0A6J5JV88_9BURK</name>
<dbReference type="AlphaFoldDB" id="A0A6J5JV88"/>
<evidence type="ECO:0000313" key="2">
    <source>
        <dbReference type="Proteomes" id="UP000494301"/>
    </source>
</evidence>
<accession>A0A6J5JV88</accession>
<proteinExistence type="predicted"/>
<evidence type="ECO:0000313" key="1">
    <source>
        <dbReference type="EMBL" id="CAB3975141.1"/>
    </source>
</evidence>
<gene>
    <name evidence="1" type="ORF">BLA3211_08349</name>
</gene>
<organism evidence="1 2">
    <name type="scientific">Burkholderia aenigmatica</name>
    <dbReference type="NCBI Taxonomy" id="2015348"/>
    <lineage>
        <taxon>Bacteria</taxon>
        <taxon>Pseudomonadati</taxon>
        <taxon>Pseudomonadota</taxon>
        <taxon>Betaproteobacteria</taxon>
        <taxon>Burkholderiales</taxon>
        <taxon>Burkholderiaceae</taxon>
        <taxon>Burkholderia</taxon>
        <taxon>Burkholderia cepacia complex</taxon>
    </lineage>
</organism>